<evidence type="ECO:0000256" key="12">
    <source>
        <dbReference type="ARBA" id="ARBA00022989"/>
    </source>
</evidence>
<dbReference type="InterPro" id="IPR001480">
    <property type="entry name" value="Bulb-type_lectin_dom"/>
</dbReference>
<feature type="domain" description="Bulb-type lectin" evidence="22">
    <location>
        <begin position="1041"/>
        <end position="1155"/>
    </location>
</feature>
<dbReference type="GO" id="GO:0030246">
    <property type="term" value="F:carbohydrate binding"/>
    <property type="evidence" value="ECO:0007669"/>
    <property type="project" value="UniProtKB-KW"/>
</dbReference>
<keyword evidence="14" id="KW-1015">Disulfide bond</keyword>
<organism evidence="23 24">
    <name type="scientific">Solanum commersonii</name>
    <name type="common">Commerson's wild potato</name>
    <name type="synonym">Commerson's nightshade</name>
    <dbReference type="NCBI Taxonomy" id="4109"/>
    <lineage>
        <taxon>Eukaryota</taxon>
        <taxon>Viridiplantae</taxon>
        <taxon>Streptophyta</taxon>
        <taxon>Embryophyta</taxon>
        <taxon>Tracheophyta</taxon>
        <taxon>Spermatophyta</taxon>
        <taxon>Magnoliopsida</taxon>
        <taxon>eudicotyledons</taxon>
        <taxon>Gunneridae</taxon>
        <taxon>Pentapetalae</taxon>
        <taxon>asterids</taxon>
        <taxon>lamiids</taxon>
        <taxon>Solanales</taxon>
        <taxon>Solanaceae</taxon>
        <taxon>Solanoideae</taxon>
        <taxon>Solaneae</taxon>
        <taxon>Solanum</taxon>
    </lineage>
</organism>
<gene>
    <name evidence="23" type="ORF">H5410_048241</name>
</gene>
<dbReference type="FunFam" id="3.30.200.20:FF:000059">
    <property type="entry name" value="S-receptor-like serine/threonine-protein kinase"/>
    <property type="match status" value="1"/>
</dbReference>
<keyword evidence="6" id="KW-0812">Transmembrane</keyword>
<dbReference type="Gene3D" id="1.10.510.10">
    <property type="entry name" value="Transferase(Phosphotransferase) domain 1"/>
    <property type="match status" value="3"/>
</dbReference>
<evidence type="ECO:0000256" key="1">
    <source>
        <dbReference type="ARBA" id="ARBA00004479"/>
    </source>
</evidence>
<evidence type="ECO:0000256" key="19">
    <source>
        <dbReference type="PROSITE-ProRule" id="PRU10141"/>
    </source>
</evidence>
<keyword evidence="7 20" id="KW-0732">Signal</keyword>
<dbReference type="Pfam" id="PF00069">
    <property type="entry name" value="Pkinase"/>
    <property type="match status" value="2"/>
</dbReference>
<accession>A0A9J5XJU0</accession>
<comment type="catalytic activity">
    <reaction evidence="17">
        <text>L-threonyl-[protein] + ATP = O-phospho-L-threonyl-[protein] + ADP + H(+)</text>
        <dbReference type="Rhea" id="RHEA:46608"/>
        <dbReference type="Rhea" id="RHEA-COMP:11060"/>
        <dbReference type="Rhea" id="RHEA-COMP:11605"/>
        <dbReference type="ChEBI" id="CHEBI:15378"/>
        <dbReference type="ChEBI" id="CHEBI:30013"/>
        <dbReference type="ChEBI" id="CHEBI:30616"/>
        <dbReference type="ChEBI" id="CHEBI:61977"/>
        <dbReference type="ChEBI" id="CHEBI:456216"/>
        <dbReference type="EC" id="2.7.11.1"/>
    </reaction>
</comment>
<dbReference type="SMART" id="SM00220">
    <property type="entry name" value="S_TKc"/>
    <property type="match status" value="2"/>
</dbReference>
<keyword evidence="15" id="KW-0675">Receptor</keyword>
<dbReference type="PROSITE" id="PS50927">
    <property type="entry name" value="BULB_LECTIN"/>
    <property type="match status" value="3"/>
</dbReference>
<dbReference type="PROSITE" id="PS00108">
    <property type="entry name" value="PROTEIN_KINASE_ST"/>
    <property type="match status" value="2"/>
</dbReference>
<dbReference type="InterPro" id="IPR008271">
    <property type="entry name" value="Ser/Thr_kinase_AS"/>
</dbReference>
<dbReference type="PANTHER" id="PTHR47976:SF106">
    <property type="entry name" value="RECEPTOR-LIKE SERINE_THREONINE-PROTEIN KINASE"/>
    <property type="match status" value="1"/>
</dbReference>
<keyword evidence="9 19" id="KW-0547">Nucleotide-binding</keyword>
<dbReference type="FunFam" id="1.10.510.10:FF:000237">
    <property type="entry name" value="G-type lectin S-receptor-like serine/threonine-protein kinase"/>
    <property type="match status" value="2"/>
</dbReference>
<evidence type="ECO:0000259" key="21">
    <source>
        <dbReference type="PROSITE" id="PS50011"/>
    </source>
</evidence>
<comment type="caution">
    <text evidence="23">The sequence shown here is derived from an EMBL/GenBank/DDBJ whole genome shotgun (WGS) entry which is preliminary data.</text>
</comment>
<evidence type="ECO:0000256" key="5">
    <source>
        <dbReference type="ARBA" id="ARBA00022679"/>
    </source>
</evidence>
<dbReference type="GO" id="GO:0004674">
    <property type="term" value="F:protein serine/threonine kinase activity"/>
    <property type="evidence" value="ECO:0007669"/>
    <property type="project" value="UniProtKB-KW"/>
</dbReference>
<comment type="subcellular location">
    <subcellularLocation>
        <location evidence="1">Membrane</location>
        <topology evidence="1">Single-pass type I membrane protein</topology>
    </subcellularLocation>
</comment>
<dbReference type="InterPro" id="IPR000858">
    <property type="entry name" value="S_locus_glycoprot_dom"/>
</dbReference>
<evidence type="ECO:0000256" key="2">
    <source>
        <dbReference type="ARBA" id="ARBA00012513"/>
    </source>
</evidence>
<evidence type="ECO:0000256" key="4">
    <source>
        <dbReference type="ARBA" id="ARBA00022536"/>
    </source>
</evidence>
<dbReference type="EMBL" id="JACXVP010000009">
    <property type="protein sequence ID" value="KAG5587807.1"/>
    <property type="molecule type" value="Genomic_DNA"/>
</dbReference>
<evidence type="ECO:0000259" key="22">
    <source>
        <dbReference type="PROSITE" id="PS50927"/>
    </source>
</evidence>
<comment type="catalytic activity">
    <reaction evidence="18">
        <text>L-seryl-[protein] + ATP = O-phospho-L-seryl-[protein] + ADP + H(+)</text>
        <dbReference type="Rhea" id="RHEA:17989"/>
        <dbReference type="Rhea" id="RHEA-COMP:9863"/>
        <dbReference type="Rhea" id="RHEA-COMP:11604"/>
        <dbReference type="ChEBI" id="CHEBI:15378"/>
        <dbReference type="ChEBI" id="CHEBI:29999"/>
        <dbReference type="ChEBI" id="CHEBI:30616"/>
        <dbReference type="ChEBI" id="CHEBI:83421"/>
        <dbReference type="ChEBI" id="CHEBI:456216"/>
        <dbReference type="EC" id="2.7.11.1"/>
    </reaction>
</comment>
<dbReference type="Gene3D" id="2.90.10.30">
    <property type="match status" value="2"/>
</dbReference>
<evidence type="ECO:0000256" key="10">
    <source>
        <dbReference type="ARBA" id="ARBA00022777"/>
    </source>
</evidence>
<keyword evidence="24" id="KW-1185">Reference proteome</keyword>
<evidence type="ECO:0000256" key="17">
    <source>
        <dbReference type="ARBA" id="ARBA00047899"/>
    </source>
</evidence>
<dbReference type="PROSITE" id="PS00107">
    <property type="entry name" value="PROTEIN_KINASE_ATP"/>
    <property type="match status" value="2"/>
</dbReference>
<feature type="domain" description="Bulb-type lectin" evidence="22">
    <location>
        <begin position="24"/>
        <end position="141"/>
    </location>
</feature>
<dbReference type="Pfam" id="PF01453">
    <property type="entry name" value="B_lectin"/>
    <property type="match status" value="2"/>
</dbReference>
<evidence type="ECO:0000256" key="20">
    <source>
        <dbReference type="SAM" id="SignalP"/>
    </source>
</evidence>
<dbReference type="PROSITE" id="PS50011">
    <property type="entry name" value="PROTEIN_KINASE_DOM"/>
    <property type="match status" value="2"/>
</dbReference>
<evidence type="ECO:0000256" key="7">
    <source>
        <dbReference type="ARBA" id="ARBA00022729"/>
    </source>
</evidence>
<keyword evidence="16" id="KW-0325">Glycoprotein</keyword>
<dbReference type="OrthoDB" id="5857966at2759"/>
<evidence type="ECO:0000256" key="16">
    <source>
        <dbReference type="ARBA" id="ARBA00023180"/>
    </source>
</evidence>
<dbReference type="EC" id="2.7.11.1" evidence="2"/>
<protein>
    <recommendedName>
        <fullName evidence="2">non-specific serine/threonine protein kinase</fullName>
        <ecNumber evidence="2">2.7.11.1</ecNumber>
    </recommendedName>
</protein>
<dbReference type="InterPro" id="IPR051343">
    <property type="entry name" value="G-type_lectin_kinases/EP1-like"/>
</dbReference>
<keyword evidence="12" id="KW-1133">Transmembrane helix</keyword>
<proteinExistence type="predicted"/>
<evidence type="ECO:0000256" key="18">
    <source>
        <dbReference type="ARBA" id="ARBA00048679"/>
    </source>
</evidence>
<feature type="signal peptide" evidence="20">
    <location>
        <begin position="1"/>
        <end position="21"/>
    </location>
</feature>
<dbReference type="FunFam" id="2.90.10.10:FF:000006">
    <property type="entry name" value="Serine/threonine-protein kinase"/>
    <property type="match status" value="1"/>
</dbReference>
<feature type="chain" id="PRO_5039903252" description="non-specific serine/threonine protein kinase" evidence="20">
    <location>
        <begin position="22"/>
        <end position="1799"/>
    </location>
</feature>
<keyword evidence="11 19" id="KW-0067">ATP-binding</keyword>
<dbReference type="InterPro" id="IPR017441">
    <property type="entry name" value="Protein_kinase_ATP_BS"/>
</dbReference>
<dbReference type="SUPFAM" id="SSF56112">
    <property type="entry name" value="Protein kinase-like (PK-like)"/>
    <property type="match status" value="3"/>
</dbReference>
<dbReference type="InterPro" id="IPR011009">
    <property type="entry name" value="Kinase-like_dom_sf"/>
</dbReference>
<feature type="domain" description="Protein kinase" evidence="21">
    <location>
        <begin position="482"/>
        <end position="764"/>
    </location>
</feature>
<evidence type="ECO:0000313" key="24">
    <source>
        <dbReference type="Proteomes" id="UP000824120"/>
    </source>
</evidence>
<keyword evidence="3" id="KW-0723">Serine/threonine-protein kinase</keyword>
<keyword evidence="13" id="KW-0472">Membrane</keyword>
<evidence type="ECO:0000313" key="23">
    <source>
        <dbReference type="EMBL" id="KAG5587807.1"/>
    </source>
</evidence>
<sequence length="1799" mass="202102">MRISLNLLAFLLLVLHHQSNGQNNPNISIGSTFTAGENVSLLSLSGDFAFGFYPVSDTLFLVGIWFNKIQETTLVWSANRNNPAEIRSTISLTNGGQLVLNYANGTVQQISNGTASLGTMQDDGNLVLRDSSSNKVWESFKSPTDTLLPGQTLSSAGKLYSNSISDGNSKYSKGNFMLEMQLDGKLVLSAYHFGDTGYWLSSQDNKGNREVNLVFDQRNASLYLVKDNNNTIFSFPSDVPTPVEDYYHRATIDNFGNFQQYAYHKTNGSNWIRVLKIPSEPCMVNAVCGAYGFCSSNDNETVNCGCLPGYVFLDPSNPTKGCHPETMINFCAGHLSSGNFTIEAIQDSDMPYNEVGDYEIYRDVDEEECKKVIMEDCYAMAASLINRECHKRRTPILNARRISMTTGSVSFIKVPIKSVKDDISTKKKSNTRAHLTAGLITTSSLTFLFGALAFYYHPAPRRLLKREWNPNSSRIELHEITNGFSKQLGKGASAKVYYGNLKLKDVQVEIAVKLMKDVAEPSEKVFMTELKIIGRTHHKNLVKLLGFCIEDNHFILVYELMKNGALSDFLFKEEILPTWSHRTEMALGIARGLLYLHEECDSPIIHCDIKPQNVLLDSKYNAKISDFGLSKLLKKDQTRTDTCARGTVGYLAPEWLKNAPITPKVDIFSFGVMLLEITCGRRHIELSRVEEESEDDEGDDLLLVNWVSGCVRSGRVDKLARSDPEVLNDIKRLERFVKVGLWCVHPDPTVRPSMKIVIEMLEGITEGGASEQDEKLEGKRPPWLCKLEVNNENCHNAVLAKRSTLTRDLAFLKLELNLYLSSTGLFLVGIWFDKIPEKTLVWSANRDDPVRAGSKVNLTLSGRLVLTDSNGREFVLYNGTGHRHKSCGKALNSQQIRFSWSSSCHGAEAVFQCKWDSRLLEGEHLMKDQTRTNTNFRGAMGYMAPEWLKSVPYLLPKAHGLEPNRPRNKELELILVDWVLHCVRNEKLRAVASLDEEIMLHFNNFERMTMVGLWCLCPEPNLRPSAAKLVQMLEGTIELGVPPMIDTTIRSNGQNNPNITTGSTFTAGENDTLFLVGIWFNKIQETTLVWSANRDSPAEIRSTISLTNGGQLVLNYANGTVQQIYNESARLGTMQDDGNLVLRDSSSNKVWESFKSPTDTLLPGQTLSSAGKLYSNSISDGNSKYSKGNFMLEMQLDGKLVLSAYHFGDTGYWLSSQDNKGNREVNLVFDQRNASLYLVKDNNNTIFSFPSDVPTPVEDYYHRATIDNFGNFQQYAYHKTNGSNWIRVLKIPSEPCMVNAVCGAYGFCSSNDNETVNCGCLPGYVFLDPSNPTKGCHPETMINFCAGHLSSGNFTIEAIQDSDMPYNEVGDYEIYRDVDEEECKKVIMEDCYAMAASLINRECHKRRTPILNARRISMTTGSVSFIKVPIKSVKDDISTKKKSNTRAHLTAGLITTSSLTFLFGALAFYYHPAPRRLLKREWNPNSSRIGINFREFTYKELHEITNGFSKQLGKGASAKVYYGNLKLKDVQVEIAVKLMKDVAEPSEKVFMTELKIIGRTHHKNLVKLLGFCIEDNHFILVYELMKNGALSDFLFKEEILPTWSHRTEMALGIARGLLYLHEECDSPIIHCDIKPQNVLLDSKYNAKISDFGLSKLLKKDQTRTDTCARGTVGYLAPEWLKNAPITPKVDIFSFGVMLLEITCGRRHIELSRVEEESEDDEGDDLLLVNWVSGCVRSGTIDKLARSDPEVLNDIKRLERFIKVGLWCVHPDPIVRPSMKIVMQMLEGITEVGVPPMFYH</sequence>
<dbReference type="Pfam" id="PF00954">
    <property type="entry name" value="S_locus_glycop"/>
    <property type="match status" value="2"/>
</dbReference>
<keyword evidence="8" id="KW-0430">Lectin</keyword>
<evidence type="ECO:0000256" key="11">
    <source>
        <dbReference type="ARBA" id="ARBA00022840"/>
    </source>
</evidence>
<dbReference type="SMART" id="SM00108">
    <property type="entry name" value="B_lectin"/>
    <property type="match status" value="3"/>
</dbReference>
<dbReference type="InterPro" id="IPR000719">
    <property type="entry name" value="Prot_kinase_dom"/>
</dbReference>
<keyword evidence="10" id="KW-0418">Kinase</keyword>
<dbReference type="GO" id="GO:0005524">
    <property type="term" value="F:ATP binding"/>
    <property type="evidence" value="ECO:0007669"/>
    <property type="project" value="UniProtKB-UniRule"/>
</dbReference>
<dbReference type="SUPFAM" id="SSF51110">
    <property type="entry name" value="alpha-D-mannose-specific plant lectins"/>
    <property type="match status" value="3"/>
</dbReference>
<dbReference type="Proteomes" id="UP000824120">
    <property type="component" value="Chromosome 9"/>
</dbReference>
<feature type="binding site" evidence="19">
    <location>
        <position position="513"/>
    </location>
    <ligand>
        <name>ATP</name>
        <dbReference type="ChEBI" id="CHEBI:30616"/>
    </ligand>
</feature>
<keyword evidence="4" id="KW-0245">EGF-like domain</keyword>
<name>A0A9J5XJU0_SOLCO</name>
<dbReference type="Gene3D" id="3.30.200.20">
    <property type="entry name" value="Phosphorylase Kinase, domain 1"/>
    <property type="match status" value="2"/>
</dbReference>
<evidence type="ECO:0000256" key="13">
    <source>
        <dbReference type="ARBA" id="ARBA00023136"/>
    </source>
</evidence>
<evidence type="ECO:0000256" key="14">
    <source>
        <dbReference type="ARBA" id="ARBA00023157"/>
    </source>
</evidence>
<feature type="domain" description="Bulb-type lectin" evidence="22">
    <location>
        <begin position="790"/>
        <end position="939"/>
    </location>
</feature>
<feature type="binding site" evidence="19">
    <location>
        <position position="1537"/>
    </location>
    <ligand>
        <name>ATP</name>
        <dbReference type="ChEBI" id="CHEBI:30616"/>
    </ligand>
</feature>
<dbReference type="InterPro" id="IPR036426">
    <property type="entry name" value="Bulb-type_lectin_dom_sf"/>
</dbReference>
<dbReference type="PANTHER" id="PTHR47976">
    <property type="entry name" value="G-TYPE LECTIN S-RECEPTOR-LIKE SERINE/THREONINE-PROTEIN KINASE SD2-5"/>
    <property type="match status" value="1"/>
</dbReference>
<feature type="domain" description="Protein kinase" evidence="21">
    <location>
        <begin position="1506"/>
        <end position="1799"/>
    </location>
</feature>
<dbReference type="CDD" id="cd00028">
    <property type="entry name" value="B_lectin"/>
    <property type="match status" value="1"/>
</dbReference>
<evidence type="ECO:0000256" key="3">
    <source>
        <dbReference type="ARBA" id="ARBA00022527"/>
    </source>
</evidence>
<evidence type="ECO:0000256" key="15">
    <source>
        <dbReference type="ARBA" id="ARBA00023170"/>
    </source>
</evidence>
<evidence type="ECO:0000256" key="8">
    <source>
        <dbReference type="ARBA" id="ARBA00022734"/>
    </source>
</evidence>
<evidence type="ECO:0000256" key="9">
    <source>
        <dbReference type="ARBA" id="ARBA00022741"/>
    </source>
</evidence>
<dbReference type="GO" id="GO:0048544">
    <property type="term" value="P:recognition of pollen"/>
    <property type="evidence" value="ECO:0007669"/>
    <property type="project" value="InterPro"/>
</dbReference>
<dbReference type="Gene3D" id="2.90.10.10">
    <property type="entry name" value="Bulb-type lectin domain"/>
    <property type="match status" value="2"/>
</dbReference>
<keyword evidence="5" id="KW-0808">Transferase</keyword>
<evidence type="ECO:0000256" key="6">
    <source>
        <dbReference type="ARBA" id="ARBA00022692"/>
    </source>
</evidence>
<dbReference type="GO" id="GO:0016020">
    <property type="term" value="C:membrane"/>
    <property type="evidence" value="ECO:0007669"/>
    <property type="project" value="UniProtKB-SubCell"/>
</dbReference>
<reference evidence="23 24" key="1">
    <citation type="submission" date="2020-09" db="EMBL/GenBank/DDBJ databases">
        <title>De no assembly of potato wild relative species, Solanum commersonii.</title>
        <authorList>
            <person name="Cho K."/>
        </authorList>
    </citation>
    <scope>NUCLEOTIDE SEQUENCE [LARGE SCALE GENOMIC DNA]</scope>
    <source>
        <strain evidence="23">LZ3.2</strain>
        <tissue evidence="23">Leaf</tissue>
    </source>
</reference>
<dbReference type="FunFam" id="2.90.10.30:FF:000003">
    <property type="entry name" value="Os04g0303100 protein"/>
    <property type="match status" value="2"/>
</dbReference>